<gene>
    <name evidence="2" type="ORF">HPB51_011211</name>
</gene>
<accession>A0A9J6F1K2</accession>
<name>A0A9J6F1K2_RHIMP</name>
<organism evidence="2 3">
    <name type="scientific">Rhipicephalus microplus</name>
    <name type="common">Cattle tick</name>
    <name type="synonym">Boophilus microplus</name>
    <dbReference type="NCBI Taxonomy" id="6941"/>
    <lineage>
        <taxon>Eukaryota</taxon>
        <taxon>Metazoa</taxon>
        <taxon>Ecdysozoa</taxon>
        <taxon>Arthropoda</taxon>
        <taxon>Chelicerata</taxon>
        <taxon>Arachnida</taxon>
        <taxon>Acari</taxon>
        <taxon>Parasitiformes</taxon>
        <taxon>Ixodida</taxon>
        <taxon>Ixodoidea</taxon>
        <taxon>Ixodidae</taxon>
        <taxon>Rhipicephalinae</taxon>
        <taxon>Rhipicephalus</taxon>
        <taxon>Boophilus</taxon>
    </lineage>
</organism>
<dbReference type="AlphaFoldDB" id="A0A9J6F1K2"/>
<feature type="compositionally biased region" description="Basic and acidic residues" evidence="1">
    <location>
        <begin position="243"/>
        <end position="258"/>
    </location>
</feature>
<feature type="compositionally biased region" description="Basic residues" evidence="1">
    <location>
        <begin position="350"/>
        <end position="359"/>
    </location>
</feature>
<proteinExistence type="predicted"/>
<protein>
    <submittedName>
        <fullName evidence="2">Uncharacterized protein</fullName>
    </submittedName>
</protein>
<dbReference type="Proteomes" id="UP000821866">
    <property type="component" value="Chromosome 1"/>
</dbReference>
<dbReference type="VEuPathDB" id="VectorBase:LOC119178793"/>
<sequence length="374" mass="39798">MTRALVAGDSMLKDLAGSFTLSSRTHVEVHSFSGVRIEKLFSIIAHSLADVHVVVLHVGTNNVGEEPLVLIAKFRSLIFRIIDVNPSIRAVVSAILPRQASLRKFQWALFVGELEAFNMDAGKTNAILQVLCHKNGYGFVDGTRELMGILKADGVHPTKCDSQDILDLCRRVDPTMVETDKHKVTKARRTAVPLCSAAFEQSPASDCWPPDACGVTCTVSPQSEGVVLRKGCSVADTSASSLRGDHHVEKEVKAENKKGSSNKKPVSPALVSAASVPHKVTKARRTAVPLCSAAFEQSPASDCGPPDACGVTSTVSPQSESVVLRKGRSGADTSTSSPRGEDPEQEQKAKSAKLPHSHICRGGGNLSVGSKFST</sequence>
<keyword evidence="3" id="KW-1185">Reference proteome</keyword>
<reference evidence="2" key="1">
    <citation type="journal article" date="2020" name="Cell">
        <title>Large-Scale Comparative Analyses of Tick Genomes Elucidate Their Genetic Diversity and Vector Capacities.</title>
        <authorList>
            <consortium name="Tick Genome and Microbiome Consortium (TIGMIC)"/>
            <person name="Jia N."/>
            <person name="Wang J."/>
            <person name="Shi W."/>
            <person name="Du L."/>
            <person name="Sun Y."/>
            <person name="Zhan W."/>
            <person name="Jiang J.F."/>
            <person name="Wang Q."/>
            <person name="Zhang B."/>
            <person name="Ji P."/>
            <person name="Bell-Sakyi L."/>
            <person name="Cui X.M."/>
            <person name="Yuan T.T."/>
            <person name="Jiang B.G."/>
            <person name="Yang W.F."/>
            <person name="Lam T.T."/>
            <person name="Chang Q.C."/>
            <person name="Ding S.J."/>
            <person name="Wang X.J."/>
            <person name="Zhu J.G."/>
            <person name="Ruan X.D."/>
            <person name="Zhao L."/>
            <person name="Wei J.T."/>
            <person name="Ye R.Z."/>
            <person name="Que T.C."/>
            <person name="Du C.H."/>
            <person name="Zhou Y.H."/>
            <person name="Cheng J.X."/>
            <person name="Dai P.F."/>
            <person name="Guo W.B."/>
            <person name="Han X.H."/>
            <person name="Huang E.J."/>
            <person name="Li L.F."/>
            <person name="Wei W."/>
            <person name="Gao Y.C."/>
            <person name="Liu J.Z."/>
            <person name="Shao H.Z."/>
            <person name="Wang X."/>
            <person name="Wang C.C."/>
            <person name="Yang T.C."/>
            <person name="Huo Q.B."/>
            <person name="Li W."/>
            <person name="Chen H.Y."/>
            <person name="Chen S.E."/>
            <person name="Zhou L.G."/>
            <person name="Ni X.B."/>
            <person name="Tian J.H."/>
            <person name="Sheng Y."/>
            <person name="Liu T."/>
            <person name="Pan Y.S."/>
            <person name="Xia L.Y."/>
            <person name="Li J."/>
            <person name="Zhao F."/>
            <person name="Cao W.C."/>
        </authorList>
    </citation>
    <scope>NUCLEOTIDE SEQUENCE</scope>
    <source>
        <strain evidence="2">Rmic-2018</strain>
    </source>
</reference>
<dbReference type="EMBL" id="JABSTU010000001">
    <property type="protein sequence ID" value="KAH8040515.1"/>
    <property type="molecule type" value="Genomic_DNA"/>
</dbReference>
<dbReference type="VEuPathDB" id="VectorBase:LOC119173530"/>
<dbReference type="SUPFAM" id="SSF52266">
    <property type="entry name" value="SGNH hydrolase"/>
    <property type="match status" value="1"/>
</dbReference>
<comment type="caution">
    <text evidence="2">The sequence shown here is derived from an EMBL/GenBank/DDBJ whole genome shotgun (WGS) entry which is preliminary data.</text>
</comment>
<reference evidence="2" key="2">
    <citation type="submission" date="2021-09" db="EMBL/GenBank/DDBJ databases">
        <authorList>
            <person name="Jia N."/>
            <person name="Wang J."/>
            <person name="Shi W."/>
            <person name="Du L."/>
            <person name="Sun Y."/>
            <person name="Zhan W."/>
            <person name="Jiang J."/>
            <person name="Wang Q."/>
            <person name="Zhang B."/>
            <person name="Ji P."/>
            <person name="Sakyi L.B."/>
            <person name="Cui X."/>
            <person name="Yuan T."/>
            <person name="Jiang B."/>
            <person name="Yang W."/>
            <person name="Lam T.T.-Y."/>
            <person name="Chang Q."/>
            <person name="Ding S."/>
            <person name="Wang X."/>
            <person name="Zhu J."/>
            <person name="Ruan X."/>
            <person name="Zhao L."/>
            <person name="Wei J."/>
            <person name="Que T."/>
            <person name="Du C."/>
            <person name="Cheng J."/>
            <person name="Dai P."/>
            <person name="Han X."/>
            <person name="Huang E."/>
            <person name="Gao Y."/>
            <person name="Liu J."/>
            <person name="Shao H."/>
            <person name="Ye R."/>
            <person name="Li L."/>
            <person name="Wei W."/>
            <person name="Wang X."/>
            <person name="Wang C."/>
            <person name="Huo Q."/>
            <person name="Li W."/>
            <person name="Guo W."/>
            <person name="Chen H."/>
            <person name="Chen S."/>
            <person name="Zhou L."/>
            <person name="Zhou L."/>
            <person name="Ni X."/>
            <person name="Tian J."/>
            <person name="Zhou Y."/>
            <person name="Sheng Y."/>
            <person name="Liu T."/>
            <person name="Pan Y."/>
            <person name="Xia L."/>
            <person name="Li J."/>
            <person name="Zhao F."/>
            <person name="Cao W."/>
        </authorList>
    </citation>
    <scope>NUCLEOTIDE SEQUENCE</scope>
    <source>
        <strain evidence="2">Rmic-2018</strain>
        <tissue evidence="2">Larvae</tissue>
    </source>
</reference>
<feature type="region of interest" description="Disordered" evidence="1">
    <location>
        <begin position="298"/>
        <end position="374"/>
    </location>
</feature>
<evidence type="ECO:0000256" key="1">
    <source>
        <dbReference type="SAM" id="MobiDB-lite"/>
    </source>
</evidence>
<feature type="compositionally biased region" description="Basic and acidic residues" evidence="1">
    <location>
        <begin position="339"/>
        <end position="349"/>
    </location>
</feature>
<feature type="region of interest" description="Disordered" evidence="1">
    <location>
        <begin position="238"/>
        <end position="275"/>
    </location>
</feature>
<evidence type="ECO:0000313" key="2">
    <source>
        <dbReference type="EMBL" id="KAH8040515.1"/>
    </source>
</evidence>
<dbReference type="InterPro" id="IPR036514">
    <property type="entry name" value="SGNH_hydro_sf"/>
</dbReference>
<dbReference type="Gene3D" id="3.40.50.1110">
    <property type="entry name" value="SGNH hydrolase"/>
    <property type="match status" value="1"/>
</dbReference>
<evidence type="ECO:0000313" key="3">
    <source>
        <dbReference type="Proteomes" id="UP000821866"/>
    </source>
</evidence>
<feature type="compositionally biased region" description="Polar residues" evidence="1">
    <location>
        <begin position="311"/>
        <end position="321"/>
    </location>
</feature>